<organism evidence="2 3">
    <name type="scientific">Piscibacillus halophilus</name>
    <dbReference type="NCBI Taxonomy" id="571933"/>
    <lineage>
        <taxon>Bacteria</taxon>
        <taxon>Bacillati</taxon>
        <taxon>Bacillota</taxon>
        <taxon>Bacilli</taxon>
        <taxon>Bacillales</taxon>
        <taxon>Bacillaceae</taxon>
        <taxon>Piscibacillus</taxon>
    </lineage>
</organism>
<keyword evidence="1" id="KW-1133">Transmembrane helix</keyword>
<name>A0A1H9GY60_9BACI</name>
<feature type="transmembrane region" description="Helical" evidence="1">
    <location>
        <begin position="7"/>
        <end position="27"/>
    </location>
</feature>
<keyword evidence="1" id="KW-0472">Membrane</keyword>
<dbReference type="EMBL" id="FOES01000017">
    <property type="protein sequence ID" value="SEQ55019.1"/>
    <property type="molecule type" value="Genomic_DNA"/>
</dbReference>
<dbReference type="Proteomes" id="UP000199427">
    <property type="component" value="Unassembled WGS sequence"/>
</dbReference>
<accession>A0A1H9GY60</accession>
<dbReference type="AlphaFoldDB" id="A0A1H9GY60"/>
<dbReference type="RefSeq" id="WP_091773681.1">
    <property type="nucleotide sequence ID" value="NZ_FOES01000017.1"/>
</dbReference>
<evidence type="ECO:0000256" key="1">
    <source>
        <dbReference type="SAM" id="Phobius"/>
    </source>
</evidence>
<evidence type="ECO:0000313" key="2">
    <source>
        <dbReference type="EMBL" id="SEQ55019.1"/>
    </source>
</evidence>
<keyword evidence="3" id="KW-1185">Reference proteome</keyword>
<reference evidence="2 3" key="1">
    <citation type="submission" date="2016-10" db="EMBL/GenBank/DDBJ databases">
        <authorList>
            <person name="de Groot N.N."/>
        </authorList>
    </citation>
    <scope>NUCLEOTIDE SEQUENCE [LARGE SCALE GENOMIC DNA]</scope>
    <source>
        <strain evidence="2 3">DSM 21633</strain>
    </source>
</reference>
<gene>
    <name evidence="2" type="ORF">SAMN05216362_11720</name>
</gene>
<sequence length="217" mass="25011">MTNKKKALIAGIIGAVLLGAIILYLSYLGLSPDSDRVDEVEKQANQYMEEHFQQDYEIIDTLYDNVDVYDTFSYAAIVELENDDRFKFLVFEHNETNELTDSYVAEHFEYELESVLQPLLNEAYGEDNVQELWLTYPKDAGQQLNLDHTNVTSVTEHDLKPVIRITLDRGQEDDDEEKLDQIISEIQDELNISGGHVTLSFNDSAIMFKDKDIKKEF</sequence>
<evidence type="ECO:0000313" key="3">
    <source>
        <dbReference type="Proteomes" id="UP000199427"/>
    </source>
</evidence>
<protein>
    <submittedName>
        <fullName evidence="2">Uncharacterized protein</fullName>
    </submittedName>
</protein>
<proteinExistence type="predicted"/>
<dbReference type="OrthoDB" id="2351993at2"/>
<keyword evidence="1" id="KW-0812">Transmembrane</keyword>